<dbReference type="AlphaFoldDB" id="A0AA49JXV6"/>
<feature type="transmembrane region" description="Helical" evidence="10">
    <location>
        <begin position="66"/>
        <end position="85"/>
    </location>
</feature>
<dbReference type="InterPro" id="IPR002550">
    <property type="entry name" value="CNNM"/>
</dbReference>
<protein>
    <submittedName>
        <fullName evidence="14">Hemolysin family protein</fullName>
    </submittedName>
</protein>
<evidence type="ECO:0000256" key="7">
    <source>
        <dbReference type="ARBA" id="ARBA00023136"/>
    </source>
</evidence>
<proteinExistence type="predicted"/>
<feature type="domain" description="CNNM transmembrane" evidence="12">
    <location>
        <begin position="1"/>
        <end position="203"/>
    </location>
</feature>
<evidence type="ECO:0000256" key="3">
    <source>
        <dbReference type="ARBA" id="ARBA00022692"/>
    </source>
</evidence>
<dbReference type="GO" id="GO:0005886">
    <property type="term" value="C:plasma membrane"/>
    <property type="evidence" value="ECO:0007669"/>
    <property type="project" value="UniProtKB-SubCell"/>
</dbReference>
<dbReference type="InterPro" id="IPR051676">
    <property type="entry name" value="UPF0053_domain"/>
</dbReference>
<dbReference type="EMBL" id="CP130613">
    <property type="protein sequence ID" value="WKW14185.1"/>
    <property type="molecule type" value="Genomic_DNA"/>
</dbReference>
<dbReference type="PROSITE" id="PS51371">
    <property type="entry name" value="CBS"/>
    <property type="match status" value="1"/>
</dbReference>
<reference evidence="14" key="1">
    <citation type="submission" date="2023-07" db="EMBL/GenBank/DDBJ databases">
        <authorList>
            <person name="Haufschild T."/>
            <person name="Kallscheuer N."/>
            <person name="Hammer J."/>
            <person name="Kohn T."/>
            <person name="Kabuu M."/>
            <person name="Jogler M."/>
            <person name="Wohfarth N."/>
            <person name="Heuer A."/>
            <person name="Rohde M."/>
            <person name="van Teeseling M.C.F."/>
            <person name="Jogler C."/>
        </authorList>
    </citation>
    <scope>NUCLEOTIDE SEQUENCE</scope>
    <source>
        <strain evidence="13">Strain 138</strain>
        <strain evidence="14">Strain 318</strain>
    </source>
</reference>
<feature type="transmembrane region" description="Helical" evidence="10">
    <location>
        <begin position="97"/>
        <end position="120"/>
    </location>
</feature>
<dbReference type="Pfam" id="PF03471">
    <property type="entry name" value="CorC_HlyC"/>
    <property type="match status" value="1"/>
</dbReference>
<dbReference type="InterPro" id="IPR036318">
    <property type="entry name" value="FAD-bd_PCMH-like_sf"/>
</dbReference>
<dbReference type="SUPFAM" id="SSF54631">
    <property type="entry name" value="CBS-domain pair"/>
    <property type="match status" value="1"/>
</dbReference>
<accession>A0AA49JXV6</accession>
<dbReference type="EMBL" id="CP130612">
    <property type="protein sequence ID" value="WKW11275.1"/>
    <property type="molecule type" value="Genomic_DNA"/>
</dbReference>
<evidence type="ECO:0000256" key="2">
    <source>
        <dbReference type="ARBA" id="ARBA00022475"/>
    </source>
</evidence>
<evidence type="ECO:0000256" key="8">
    <source>
        <dbReference type="PROSITE-ProRule" id="PRU00703"/>
    </source>
</evidence>
<keyword evidence="15" id="KW-1185">Reference proteome</keyword>
<dbReference type="PANTHER" id="PTHR43099:SF5">
    <property type="entry name" value="HLYC_CORC FAMILY TRANSPORTER"/>
    <property type="match status" value="1"/>
</dbReference>
<dbReference type="Gene3D" id="3.30.465.10">
    <property type="match status" value="1"/>
</dbReference>
<dbReference type="SMART" id="SM01091">
    <property type="entry name" value="CorC_HlyC"/>
    <property type="match status" value="1"/>
</dbReference>
<dbReference type="Pfam" id="PF01595">
    <property type="entry name" value="CNNM"/>
    <property type="match status" value="1"/>
</dbReference>
<organism evidence="14 15">
    <name type="scientific">Pseudogemmatithrix spongiicola</name>
    <dbReference type="NCBI Taxonomy" id="3062599"/>
    <lineage>
        <taxon>Bacteria</taxon>
        <taxon>Pseudomonadati</taxon>
        <taxon>Gemmatimonadota</taxon>
        <taxon>Gemmatimonadia</taxon>
        <taxon>Gemmatimonadales</taxon>
        <taxon>Gemmatimonadaceae</taxon>
        <taxon>Pseudogemmatithrix</taxon>
    </lineage>
</organism>
<dbReference type="GO" id="GO:0050660">
    <property type="term" value="F:flavin adenine dinucleotide binding"/>
    <property type="evidence" value="ECO:0007669"/>
    <property type="project" value="InterPro"/>
</dbReference>
<evidence type="ECO:0000256" key="5">
    <source>
        <dbReference type="ARBA" id="ARBA00022989"/>
    </source>
</evidence>
<evidence type="ECO:0000256" key="10">
    <source>
        <dbReference type="SAM" id="Phobius"/>
    </source>
</evidence>
<accession>A0AA49JSM3</accession>
<dbReference type="KEGG" id="pspc:Strain318_000516"/>
<evidence type="ECO:0000256" key="9">
    <source>
        <dbReference type="PROSITE-ProRule" id="PRU01193"/>
    </source>
</evidence>
<name>A0AA49JXV6_9BACT</name>
<dbReference type="InterPro" id="IPR016169">
    <property type="entry name" value="FAD-bd_PCMH_sub2"/>
</dbReference>
<keyword evidence="7 9" id="KW-0472">Membrane</keyword>
<keyword evidence="2" id="KW-1003">Cell membrane</keyword>
<evidence type="ECO:0000313" key="15">
    <source>
        <dbReference type="Proteomes" id="UP001229955"/>
    </source>
</evidence>
<feature type="domain" description="CBS" evidence="11">
    <location>
        <begin position="284"/>
        <end position="345"/>
    </location>
</feature>
<dbReference type="Proteomes" id="UP001229955">
    <property type="component" value="Chromosome"/>
</dbReference>
<dbReference type="InterPro" id="IPR044751">
    <property type="entry name" value="Ion_transp-like_CBS"/>
</dbReference>
<dbReference type="Gene3D" id="3.10.580.10">
    <property type="entry name" value="CBS-domain"/>
    <property type="match status" value="1"/>
</dbReference>
<dbReference type="InterPro" id="IPR046342">
    <property type="entry name" value="CBS_dom_sf"/>
</dbReference>
<dbReference type="CDD" id="cd04590">
    <property type="entry name" value="CBS_pair_CorC_HlyC_assoc"/>
    <property type="match status" value="1"/>
</dbReference>
<dbReference type="InterPro" id="IPR000644">
    <property type="entry name" value="CBS_dom"/>
</dbReference>
<evidence type="ECO:0000256" key="1">
    <source>
        <dbReference type="ARBA" id="ARBA00004651"/>
    </source>
</evidence>
<dbReference type="InterPro" id="IPR005170">
    <property type="entry name" value="Transptr-assoc_dom"/>
</dbReference>
<comment type="subcellular location">
    <subcellularLocation>
        <location evidence="1">Cell membrane</location>
        <topology evidence="1">Multi-pass membrane protein</topology>
    </subcellularLocation>
</comment>
<dbReference type="PANTHER" id="PTHR43099">
    <property type="entry name" value="UPF0053 PROTEIN YRKA"/>
    <property type="match status" value="1"/>
</dbReference>
<keyword evidence="5 9" id="KW-1133">Transmembrane helix</keyword>
<keyword evidence="3 9" id="KW-0812">Transmembrane</keyword>
<sequence>MEHILTESLVIFGLLLLNGVFAMSEIAVVTSRRARLETAAKLGSKGARRALRLIDDPTRFLSTVQIGITLIGVLAGAFGGATIAAQLDVRLEQIPALARFSEAIAVATVVGAISFLSLVFGELVPKRIAMQAPERIAATVAGPMLSLARVASPAVAVLTFTTATILRLLGIKEAQGTRVTEDEVRAVISEGRQSGAVQIVEHEMLEGVFRLGDRLARDVMVPRPDVDWIDVEEGIAGLRERLSRPEADTVLLCRGSLDEVVGVLRPQRVLSAALTGEPIDLVALAEPPEFVPGSLAVLRVLEQQRAAGHRAVVVLDEYGGVEGLLTLEHLLSEIVGDVREPGGAEPAAPWTQRPDGSWLVDGAADFGDVAVQLGLPAAPESERGMYRTLAGFVLARAGNVPRAGDAIEWGGFRLEVVDMDGRRVDKVLVSGRSRTEGEEEANGHEG</sequence>
<gene>
    <name evidence="13" type="ORF">Strain138_000516</name>
    <name evidence="14" type="ORF">Strain318_000516</name>
</gene>
<dbReference type="PROSITE" id="PS51846">
    <property type="entry name" value="CNNM"/>
    <property type="match status" value="1"/>
</dbReference>
<keyword evidence="6 8" id="KW-0129">CBS domain</keyword>
<dbReference type="RefSeq" id="WP_367886975.1">
    <property type="nucleotide sequence ID" value="NZ_CP130612.1"/>
</dbReference>
<evidence type="ECO:0000256" key="6">
    <source>
        <dbReference type="ARBA" id="ARBA00023122"/>
    </source>
</evidence>
<evidence type="ECO:0000256" key="4">
    <source>
        <dbReference type="ARBA" id="ARBA00022737"/>
    </source>
</evidence>
<keyword evidence="4" id="KW-0677">Repeat</keyword>
<dbReference type="SUPFAM" id="SSF56176">
    <property type="entry name" value="FAD-binding/transporter-associated domain-like"/>
    <property type="match status" value="1"/>
</dbReference>
<evidence type="ECO:0000313" key="14">
    <source>
        <dbReference type="EMBL" id="WKW14185.1"/>
    </source>
</evidence>
<feature type="transmembrane region" description="Helical" evidence="10">
    <location>
        <begin position="150"/>
        <end position="169"/>
    </location>
</feature>
<evidence type="ECO:0000259" key="11">
    <source>
        <dbReference type="PROSITE" id="PS51371"/>
    </source>
</evidence>
<evidence type="ECO:0000259" key="12">
    <source>
        <dbReference type="PROSITE" id="PS51846"/>
    </source>
</evidence>
<evidence type="ECO:0000313" key="13">
    <source>
        <dbReference type="EMBL" id="WKW11275.1"/>
    </source>
</evidence>